<evidence type="ECO:0000313" key="5">
    <source>
        <dbReference type="Proteomes" id="UP000033695"/>
    </source>
</evidence>
<feature type="transmembrane region" description="Helical" evidence="3">
    <location>
        <begin position="205"/>
        <end position="225"/>
    </location>
</feature>
<dbReference type="PATRIC" id="fig|1218508.4.peg.1659"/>
<feature type="compositionally biased region" description="Polar residues" evidence="2">
    <location>
        <begin position="1043"/>
        <end position="1056"/>
    </location>
</feature>
<proteinExistence type="predicted"/>
<keyword evidence="3" id="KW-0812">Transmembrane</keyword>
<feature type="compositionally biased region" description="Polar residues" evidence="2">
    <location>
        <begin position="997"/>
        <end position="1028"/>
    </location>
</feature>
<feature type="transmembrane region" description="Helical" evidence="3">
    <location>
        <begin position="614"/>
        <end position="636"/>
    </location>
</feature>
<feature type="region of interest" description="Disordered" evidence="2">
    <location>
        <begin position="1115"/>
        <end position="1134"/>
    </location>
</feature>
<feature type="compositionally biased region" description="Polar residues" evidence="2">
    <location>
        <begin position="773"/>
        <end position="784"/>
    </location>
</feature>
<feature type="compositionally biased region" description="Polar residues" evidence="2">
    <location>
        <begin position="1065"/>
        <end position="1076"/>
    </location>
</feature>
<accession>A0A0F4KSA8</accession>
<keyword evidence="3" id="KW-1133">Transmembrane helix</keyword>
<feature type="transmembrane region" description="Helical" evidence="3">
    <location>
        <begin position="672"/>
        <end position="690"/>
    </location>
</feature>
<feature type="compositionally biased region" description="Basic and acidic residues" evidence="2">
    <location>
        <begin position="897"/>
        <end position="924"/>
    </location>
</feature>
<feature type="transmembrane region" description="Helical" evidence="3">
    <location>
        <begin position="642"/>
        <end position="660"/>
    </location>
</feature>
<feature type="compositionally biased region" description="Basic and acidic residues" evidence="2">
    <location>
        <begin position="1089"/>
        <end position="1101"/>
    </location>
</feature>
<dbReference type="RefSeq" id="WP_045923518.1">
    <property type="nucleotide sequence ID" value="NZ_JBHTHW010000006.1"/>
</dbReference>
<keyword evidence="5" id="KW-1185">Reference proteome</keyword>
<feature type="compositionally biased region" description="Polar residues" evidence="2">
    <location>
        <begin position="1122"/>
        <end position="1133"/>
    </location>
</feature>
<name>A0A0F4KSA8_9LACO</name>
<evidence type="ECO:0000313" key="4">
    <source>
        <dbReference type="EMBL" id="KJY48096.1"/>
    </source>
</evidence>
<dbReference type="OrthoDB" id="9980390at2"/>
<evidence type="ECO:0000256" key="1">
    <source>
        <dbReference type="SAM" id="Coils"/>
    </source>
</evidence>
<feature type="transmembrane region" description="Helical" evidence="3">
    <location>
        <begin position="577"/>
        <end position="593"/>
    </location>
</feature>
<feature type="region of interest" description="Disordered" evidence="2">
    <location>
        <begin position="882"/>
        <end position="1101"/>
    </location>
</feature>
<sequence>MKKKLPTKKLKKILNNRIVVLLVTVIIFAAGCFLTHTSADEFSSYQFGSVYQYYMLDNRAEAIKNQAKSPTNDKVPLVGQIGTGGIVGSFSYDDIVSSAPKDVKDAKQMAKDFASMMATYSTFNYITNDIYGFDSVSTHAKRALVGLILFPSAILNDIFGLLYSGILAIVVKFNVFTFLSNIVNHTKFASSLETALGMSAKDLETLSNTILGVFCIFFVISLVRVLYGLTRKNNYRATSRLKGQIITFIVLPLSVGLAGSMISMIPELTPNSMTQASTGFQRYFVDDRSWADNFNFAPRGSGSKNSDIHPSHHNSYVDLKFDPYTSDGAERIKDINQYSSLMGNGSVVKGEDNKLSKSDLFSLFSDTSTLYVYASGKTFSASDYINYKGTQEAETQLLGGGNMAKTVGAYYNYANNMNSNNTLLDVKNAYTGSGNKASSLSPDGPFKKSIKDYDIGNDNKHKLNTSPSEAWRDRYIYGVKNFGDLGSYYGVNPSEEMLHTTVGAGESGNSLSDQTMFLALSTIFDETGGRYYIDAPARGISKYKPSFDSNRSKYYVVSMVGNIASVIGMFAQPLIHLIVIWSIVAALLAIGLIDMNIRPLAAFVKAALTGQIEYLGMFLIYLAGFVGNIFCFTFMAGFIDKFFTAVSGTLLATPLLVGWTPTNPYNSMSYNGLRIEIAAAFSIVTFLFFIKDKKFQSRFISLFTLVWEWAKNAADRLELQANPHGISNHQLMRNKIYNLDGHLKNMLPQKLQQNIEGNLSKHQKTHSKKYGSHNETGNLANTPTDPRIIERNGLISRMQNSIGEIGNEPYANKKVANAAQKSSNSMNNLQNNFNLKNLQDSQQQLEQLRSQMQKDGYSKAAIKQIDDSIADLQRIGQEQGLITGTSPHYQSNQADHMPVKNPKDLDKRDLRTDDLATFRRRAEETGTENIKKSQQTNTPKENDSSASKNASRDFNPGNDSLKIKNPQTIIQPVDTKFVGNKKSPLTKFDESAVPPRNVNTPNSLSDNNSAADLSRQATSSGNTNNHSLNNEHSEQKPDKKESNFYQTINKSYNTNPHPHAVNADSMASQGNINSSNHHYETPNRPSSNRTDHLSKDASKIRVQQDRLNSVRGVKNAHDLPNHSWSPSRSNSTPITKNSVVNNINNNNSVTHNTSKVINNTQLRNLSNSLGKAVGDPSIKQILSKLHKIDNKKEFNALSNQLRKNVNGLDEQIKSSVNGKLLADNLHSISKKIK</sequence>
<organism evidence="4 5">
    <name type="scientific">Bombilactobacillus mellis</name>
    <dbReference type="NCBI Taxonomy" id="1218508"/>
    <lineage>
        <taxon>Bacteria</taxon>
        <taxon>Bacillati</taxon>
        <taxon>Bacillota</taxon>
        <taxon>Bacilli</taxon>
        <taxon>Lactobacillales</taxon>
        <taxon>Lactobacillaceae</taxon>
        <taxon>Bombilactobacillus</taxon>
    </lineage>
</organism>
<gene>
    <name evidence="4" type="ORF">JG29_16120</name>
</gene>
<keyword evidence="3" id="KW-0472">Membrane</keyword>
<feature type="compositionally biased region" description="Basic and acidic residues" evidence="2">
    <location>
        <begin position="1029"/>
        <end position="1042"/>
    </location>
</feature>
<dbReference type="PROSITE" id="PS51257">
    <property type="entry name" value="PROKAR_LIPOPROTEIN"/>
    <property type="match status" value="1"/>
</dbReference>
<feature type="transmembrane region" description="Helical" evidence="3">
    <location>
        <begin position="161"/>
        <end position="184"/>
    </location>
</feature>
<feature type="compositionally biased region" description="Polar residues" evidence="2">
    <location>
        <begin position="932"/>
        <end position="949"/>
    </location>
</feature>
<feature type="transmembrane region" description="Helical" evidence="3">
    <location>
        <begin position="245"/>
        <end position="265"/>
    </location>
</feature>
<dbReference type="EMBL" id="JXBZ01000015">
    <property type="protein sequence ID" value="KJY48096.1"/>
    <property type="molecule type" value="Genomic_DNA"/>
</dbReference>
<dbReference type="STRING" id="1218508.JG29_16120"/>
<feature type="compositionally biased region" description="Polar residues" evidence="2">
    <location>
        <begin position="882"/>
        <end position="894"/>
    </location>
</feature>
<feature type="transmembrane region" description="Helical" evidence="3">
    <location>
        <begin position="554"/>
        <end position="571"/>
    </location>
</feature>
<feature type="coiled-coil region" evidence="1">
    <location>
        <begin position="812"/>
        <end position="855"/>
    </location>
</feature>
<keyword evidence="1" id="KW-0175">Coiled coil</keyword>
<evidence type="ECO:0000256" key="2">
    <source>
        <dbReference type="SAM" id="MobiDB-lite"/>
    </source>
</evidence>
<dbReference type="Proteomes" id="UP000033695">
    <property type="component" value="Unassembled WGS sequence"/>
</dbReference>
<dbReference type="AlphaFoldDB" id="A0A0F4KSA8"/>
<evidence type="ECO:0000256" key="3">
    <source>
        <dbReference type="SAM" id="Phobius"/>
    </source>
</evidence>
<protein>
    <submittedName>
        <fullName evidence="4">Uncharacterized protein</fullName>
    </submittedName>
</protein>
<dbReference type="HOGENOM" id="CLU_267450_0_0_9"/>
<feature type="region of interest" description="Disordered" evidence="2">
    <location>
        <begin position="765"/>
        <end position="786"/>
    </location>
</feature>
<reference evidence="4 5" key="1">
    <citation type="submission" date="2014-12" db="EMBL/GenBank/DDBJ databases">
        <title>Comparative genomics of the lactic acid bacteria isolated from the honey bee gut.</title>
        <authorList>
            <person name="Ellegaard K.M."/>
            <person name="Tamarit D."/>
            <person name="Javelind E."/>
            <person name="Olofsson T."/>
            <person name="Andersson S.G."/>
            <person name="Vasquez A."/>
        </authorList>
    </citation>
    <scope>NUCLEOTIDE SEQUENCE [LARGE SCALE GENOMIC DNA]</scope>
    <source>
        <strain evidence="4 5">Hon2</strain>
    </source>
</reference>
<comment type="caution">
    <text evidence="4">The sequence shown here is derived from an EMBL/GenBank/DDBJ whole genome shotgun (WGS) entry which is preliminary data.</text>
</comment>